<organism evidence="1 2">
    <name type="scientific">Jimgerdemannia flammicorona</name>
    <dbReference type="NCBI Taxonomy" id="994334"/>
    <lineage>
        <taxon>Eukaryota</taxon>
        <taxon>Fungi</taxon>
        <taxon>Fungi incertae sedis</taxon>
        <taxon>Mucoromycota</taxon>
        <taxon>Mucoromycotina</taxon>
        <taxon>Endogonomycetes</taxon>
        <taxon>Endogonales</taxon>
        <taxon>Endogonaceae</taxon>
        <taxon>Jimgerdemannia</taxon>
    </lineage>
</organism>
<dbReference type="AlphaFoldDB" id="A0A433Q548"/>
<reference evidence="1 2" key="1">
    <citation type="journal article" date="2018" name="New Phytol.">
        <title>Phylogenomics of Endogonaceae and evolution of mycorrhizas within Mucoromycota.</title>
        <authorList>
            <person name="Chang Y."/>
            <person name="Desiro A."/>
            <person name="Na H."/>
            <person name="Sandor L."/>
            <person name="Lipzen A."/>
            <person name="Clum A."/>
            <person name="Barry K."/>
            <person name="Grigoriev I.V."/>
            <person name="Martin F.M."/>
            <person name="Stajich J.E."/>
            <person name="Smith M.E."/>
            <person name="Bonito G."/>
            <person name="Spatafora J.W."/>
        </authorList>
    </citation>
    <scope>NUCLEOTIDE SEQUENCE [LARGE SCALE GENOMIC DNA]</scope>
    <source>
        <strain evidence="1 2">AD002</strain>
    </source>
</reference>
<name>A0A433Q548_9FUNG</name>
<proteinExistence type="predicted"/>
<accession>A0A433Q548</accession>
<dbReference type="Proteomes" id="UP000274822">
    <property type="component" value="Unassembled WGS sequence"/>
</dbReference>
<sequence length="75" mass="8425">MSSSSGIGLRITPSPYLDVQIWGMDLPIKRVYRMFLLGTFQFPIRWEEHDQLLRGLPVLWALAKSPAIPSAGGKI</sequence>
<evidence type="ECO:0000313" key="1">
    <source>
        <dbReference type="EMBL" id="RUS24897.1"/>
    </source>
</evidence>
<gene>
    <name evidence="1" type="ORF">BC938DRAFT_472933</name>
</gene>
<evidence type="ECO:0000313" key="2">
    <source>
        <dbReference type="Proteomes" id="UP000274822"/>
    </source>
</evidence>
<dbReference type="EMBL" id="RBNJ01014632">
    <property type="protein sequence ID" value="RUS24897.1"/>
    <property type="molecule type" value="Genomic_DNA"/>
</dbReference>
<protein>
    <submittedName>
        <fullName evidence="1">Uncharacterized protein</fullName>
    </submittedName>
</protein>
<keyword evidence="2" id="KW-1185">Reference proteome</keyword>
<comment type="caution">
    <text evidence="1">The sequence shown here is derived from an EMBL/GenBank/DDBJ whole genome shotgun (WGS) entry which is preliminary data.</text>
</comment>